<keyword evidence="3" id="KW-0862">Zinc</keyword>
<keyword evidence="8" id="KW-1185">Reference proteome</keyword>
<keyword evidence="3" id="KW-0479">Metal-binding</keyword>
<dbReference type="InterPro" id="IPR038445">
    <property type="entry name" value="NCDase_C_sf"/>
</dbReference>
<dbReference type="EC" id="3.5.1.23" evidence="4"/>
<feature type="binding site" evidence="3">
    <location>
        <position position="445"/>
    </location>
    <ligand>
        <name>Zn(2+)</name>
        <dbReference type="ChEBI" id="CHEBI:29105"/>
    </ligand>
</feature>
<dbReference type="OrthoDB" id="191371at2759"/>
<evidence type="ECO:0000256" key="4">
    <source>
        <dbReference type="RuleBase" id="RU366019"/>
    </source>
</evidence>
<dbReference type="PANTHER" id="PTHR12670:SF1">
    <property type="entry name" value="NEUTRAL CERAMIDASE"/>
    <property type="match status" value="1"/>
</dbReference>
<evidence type="ECO:0000256" key="2">
    <source>
        <dbReference type="ARBA" id="ARBA00022801"/>
    </source>
</evidence>
<organism evidence="8">
    <name type="scientific">Melampsora larici-populina (strain 98AG31 / pathotype 3-4-7)</name>
    <name type="common">Poplar leaf rust fungus</name>
    <dbReference type="NCBI Taxonomy" id="747676"/>
    <lineage>
        <taxon>Eukaryota</taxon>
        <taxon>Fungi</taxon>
        <taxon>Dikarya</taxon>
        <taxon>Basidiomycota</taxon>
        <taxon>Pucciniomycotina</taxon>
        <taxon>Pucciniomycetes</taxon>
        <taxon>Pucciniales</taxon>
        <taxon>Melampsoraceae</taxon>
        <taxon>Melampsora</taxon>
    </lineage>
</organism>
<dbReference type="GeneID" id="18927184"/>
<feature type="binding site" evidence="3">
    <location>
        <position position="92"/>
    </location>
    <ligand>
        <name>Zn(2+)</name>
        <dbReference type="ChEBI" id="CHEBI:29105"/>
    </ligand>
</feature>
<dbReference type="KEGG" id="mlr:MELLADRAFT_32243"/>
<evidence type="ECO:0000256" key="3">
    <source>
        <dbReference type="PIRSR" id="PIRSR606823-2"/>
    </source>
</evidence>
<dbReference type="InParanoid" id="F4R3F3"/>
<dbReference type="Pfam" id="PF17048">
    <property type="entry name" value="Ceramidse_alk_C"/>
    <property type="match status" value="1"/>
</dbReference>
<dbReference type="InterPro" id="IPR006823">
    <property type="entry name" value="Ceramidase_alk"/>
</dbReference>
<feature type="binding site" evidence="3">
    <location>
        <position position="486"/>
    </location>
    <ligand>
        <name>Zn(2+)</name>
        <dbReference type="ChEBI" id="CHEBI:29105"/>
    </ligand>
</feature>
<dbReference type="Proteomes" id="UP000001072">
    <property type="component" value="Unassembled WGS sequence"/>
</dbReference>
<feature type="domain" description="Neutral/alkaline non-lysosomal ceramidase C-terminal" evidence="6">
    <location>
        <begin position="518"/>
        <end position="686"/>
    </location>
</feature>
<dbReference type="GO" id="GO:0046512">
    <property type="term" value="P:sphingosine biosynthetic process"/>
    <property type="evidence" value="ECO:0007669"/>
    <property type="project" value="TreeGrafter"/>
</dbReference>
<keyword evidence="4" id="KW-0746">Sphingolipid metabolism</keyword>
<dbReference type="EMBL" id="GL883090">
    <property type="protein sequence ID" value="EGG12618.1"/>
    <property type="molecule type" value="Genomic_DNA"/>
</dbReference>
<keyword evidence="4" id="KW-0443">Lipid metabolism</keyword>
<comment type="similarity">
    <text evidence="1 4">Belongs to the neutral ceramidase family.</text>
</comment>
<comment type="cofactor">
    <cofactor evidence="3">
        <name>Zn(2+)</name>
        <dbReference type="ChEBI" id="CHEBI:29105"/>
    </cofactor>
    <text evidence="3">Binds 1 zinc ion per subunit.</text>
</comment>
<dbReference type="GO" id="GO:0017040">
    <property type="term" value="F:N-acylsphingosine amidohydrolase activity"/>
    <property type="evidence" value="ECO:0007669"/>
    <property type="project" value="UniProtKB-UniRule"/>
</dbReference>
<protein>
    <recommendedName>
        <fullName evidence="4">Neutral ceramidase</fullName>
        <ecNumber evidence="4">3.5.1.23</ecNumber>
    </recommendedName>
</protein>
<gene>
    <name evidence="7" type="ORF">MELLADRAFT_32243</name>
</gene>
<dbReference type="InterPro" id="IPR031331">
    <property type="entry name" value="NEUT/ALK_ceramidase_C"/>
</dbReference>
<sequence length="689" mass="75721">VATGLADITGPCVEIELMGYANEGQIGTGLHMRLRSRVFIVADEFDHNRWVLINSVRFSCWDTAIRRGVIEQLQIKYPGIYSDENVALVGTHSHSGPAGFIQTLLPQITSKGFVSQNYEAIVNGTVLAIKRAHESLAPGKLSIGNMSLLNTNINRSPYSYQFNPEDERKRYEHDVDKDFHLVKFEDGLSGKARGFMSWFAVHGTSVFRTLIGSDNKGMAAYLYESSVEPDKMPGNNTFVAGFFQANVGDTTPNTLGAYCESGPDEGKLCSFEKSLCGGKTEPCQGRGPGFPGDSWESNKIIGKNQKEAADQLMNSDLKALAGSVKAVYTTIDMSRYTFRHPNGTILHTCPPALGFGFAGGTTDGAGPFDFYQGNNHSKGSQNPLWNAVGSFVGGIPSAAQKECHFPKPILLNTGHASLPYEWSPNVVDIQIFKVGYLVILIVPGEFTTMAGRRIREAVRAQLISDGILGEEATVILTGPANTYTHYVSTREEYGVQRYEGASTIYGPNTLDAYIDIYKGLVGFLSDSNHTSVPKGPGTPDLRSKALSFVAGVVFDGVPMGKSFGQVLKDVGTNKVYHPNDVVVVEFQASNPRNNLLLEDSYFRIQRLSEKKDWIDYRTDSHPSTRFEWKREHVLLGTSTVKYLYYSYRNIENDAKAGAYQIIYYGHSKSILGTKTAFRGKSSVFTVDGK</sequence>
<evidence type="ECO:0000256" key="1">
    <source>
        <dbReference type="ARBA" id="ARBA00009835"/>
    </source>
</evidence>
<dbReference type="AlphaFoldDB" id="F4R3F3"/>
<dbReference type="RefSeq" id="XP_007403556.1">
    <property type="nucleotide sequence ID" value="XM_007403494.1"/>
</dbReference>
<evidence type="ECO:0000259" key="5">
    <source>
        <dbReference type="Pfam" id="PF04734"/>
    </source>
</evidence>
<dbReference type="VEuPathDB" id="FungiDB:MELLADRAFT_32243"/>
<name>F4R3F3_MELLP</name>
<dbReference type="InterPro" id="IPR031329">
    <property type="entry name" value="NEUT/ALK_ceramidase_N"/>
</dbReference>
<evidence type="ECO:0000313" key="8">
    <source>
        <dbReference type="Proteomes" id="UP000001072"/>
    </source>
</evidence>
<feature type="non-terminal residue" evidence="7">
    <location>
        <position position="1"/>
    </location>
</feature>
<proteinExistence type="inferred from homology"/>
<feature type="domain" description="Neutral/alkaline non-lysosomal ceramidase N-terminal" evidence="5">
    <location>
        <begin position="3"/>
        <end position="514"/>
    </location>
</feature>
<dbReference type="STRING" id="747676.F4R3F3"/>
<dbReference type="GO" id="GO:0005576">
    <property type="term" value="C:extracellular region"/>
    <property type="evidence" value="ECO:0007669"/>
    <property type="project" value="TreeGrafter"/>
</dbReference>
<dbReference type="GO" id="GO:0046872">
    <property type="term" value="F:metal ion binding"/>
    <property type="evidence" value="ECO:0007669"/>
    <property type="project" value="UniProtKB-KW"/>
</dbReference>
<dbReference type="GO" id="GO:0016020">
    <property type="term" value="C:membrane"/>
    <property type="evidence" value="ECO:0007669"/>
    <property type="project" value="GOC"/>
</dbReference>
<dbReference type="GO" id="GO:0046514">
    <property type="term" value="P:ceramide catabolic process"/>
    <property type="evidence" value="ECO:0007669"/>
    <property type="project" value="InterPro"/>
</dbReference>
<reference evidence="8" key="1">
    <citation type="journal article" date="2011" name="Proc. Natl. Acad. Sci. U.S.A.">
        <title>Obligate biotrophy features unraveled by the genomic analysis of rust fungi.</title>
        <authorList>
            <person name="Duplessis S."/>
            <person name="Cuomo C.A."/>
            <person name="Lin Y.-C."/>
            <person name="Aerts A."/>
            <person name="Tisserant E."/>
            <person name="Veneault-Fourrey C."/>
            <person name="Joly D.L."/>
            <person name="Hacquard S."/>
            <person name="Amselem J."/>
            <person name="Cantarel B.L."/>
            <person name="Chiu R."/>
            <person name="Coutinho P.M."/>
            <person name="Feau N."/>
            <person name="Field M."/>
            <person name="Frey P."/>
            <person name="Gelhaye E."/>
            <person name="Goldberg J."/>
            <person name="Grabherr M.G."/>
            <person name="Kodira C.D."/>
            <person name="Kohler A."/>
            <person name="Kuees U."/>
            <person name="Lindquist E.A."/>
            <person name="Lucas S.M."/>
            <person name="Mago R."/>
            <person name="Mauceli E."/>
            <person name="Morin E."/>
            <person name="Murat C."/>
            <person name="Pangilinan J.L."/>
            <person name="Park R."/>
            <person name="Pearson M."/>
            <person name="Quesneville H."/>
            <person name="Rouhier N."/>
            <person name="Sakthikumar S."/>
            <person name="Salamov A.A."/>
            <person name="Schmutz J."/>
            <person name="Selles B."/>
            <person name="Shapiro H."/>
            <person name="Tanguay P."/>
            <person name="Tuskan G.A."/>
            <person name="Henrissat B."/>
            <person name="Van de Peer Y."/>
            <person name="Rouze P."/>
            <person name="Ellis J.G."/>
            <person name="Dodds P.N."/>
            <person name="Schein J.E."/>
            <person name="Zhong S."/>
            <person name="Hamelin R.C."/>
            <person name="Grigoriev I.V."/>
            <person name="Szabo L.J."/>
            <person name="Martin F."/>
        </authorList>
    </citation>
    <scope>NUCLEOTIDE SEQUENCE [LARGE SCALE GENOMIC DNA]</scope>
    <source>
        <strain evidence="8">98AG31 / pathotype 3-4-7</strain>
    </source>
</reference>
<dbReference type="HOGENOM" id="CLU_011300_0_1_1"/>
<dbReference type="PANTHER" id="PTHR12670">
    <property type="entry name" value="CERAMIDASE"/>
    <property type="match status" value="1"/>
</dbReference>
<evidence type="ECO:0000259" key="6">
    <source>
        <dbReference type="Pfam" id="PF17048"/>
    </source>
</evidence>
<dbReference type="GO" id="GO:0042759">
    <property type="term" value="P:long-chain fatty acid biosynthetic process"/>
    <property type="evidence" value="ECO:0007669"/>
    <property type="project" value="TreeGrafter"/>
</dbReference>
<evidence type="ECO:0000313" key="7">
    <source>
        <dbReference type="EMBL" id="EGG12618.1"/>
    </source>
</evidence>
<keyword evidence="2 4" id="KW-0378">Hydrolase</keyword>
<dbReference type="eggNOG" id="KOG2232">
    <property type="taxonomic scope" value="Eukaryota"/>
</dbReference>
<dbReference type="Pfam" id="PF04734">
    <property type="entry name" value="Ceramidase_alk"/>
    <property type="match status" value="1"/>
</dbReference>
<dbReference type="Gene3D" id="2.60.40.2300">
    <property type="entry name" value="Neutral/alkaline non-lysosomal ceramidase, C-terminal domain"/>
    <property type="match status" value="1"/>
</dbReference>
<feature type="binding site" evidence="3">
    <location>
        <position position="202"/>
    </location>
    <ligand>
        <name>Zn(2+)</name>
        <dbReference type="ChEBI" id="CHEBI:29105"/>
    </ligand>
</feature>
<accession>F4R3F3</accession>
<comment type="catalytic activity">
    <reaction evidence="4">
        <text>an N-acylsphing-4-enine + H2O = sphing-4-enine + a fatty acid</text>
        <dbReference type="Rhea" id="RHEA:20856"/>
        <dbReference type="ChEBI" id="CHEBI:15377"/>
        <dbReference type="ChEBI" id="CHEBI:28868"/>
        <dbReference type="ChEBI" id="CHEBI:52639"/>
        <dbReference type="ChEBI" id="CHEBI:57756"/>
        <dbReference type="EC" id="3.5.1.23"/>
    </reaction>
</comment>